<evidence type="ECO:0000259" key="4">
    <source>
        <dbReference type="Pfam" id="PF00171"/>
    </source>
</evidence>
<evidence type="ECO:0000313" key="6">
    <source>
        <dbReference type="Proteomes" id="UP000030754"/>
    </source>
</evidence>
<dbReference type="Gene3D" id="3.40.605.10">
    <property type="entry name" value="Aldehyde Dehydrogenase, Chain A, domain 1"/>
    <property type="match status" value="1"/>
</dbReference>
<comment type="similarity">
    <text evidence="3">Belongs to the aldehyde dehydrogenase family.</text>
</comment>
<evidence type="ECO:0000256" key="3">
    <source>
        <dbReference type="RuleBase" id="RU003345"/>
    </source>
</evidence>
<accession>U6N2E5</accession>
<protein>
    <recommendedName>
        <fullName evidence="4">Aldehyde dehydrogenase domain-containing protein</fullName>
    </recommendedName>
</protein>
<dbReference type="AlphaFoldDB" id="U6N2E5"/>
<dbReference type="Gene3D" id="3.40.309.10">
    <property type="entry name" value="Aldehyde Dehydrogenase, Chain A, domain 2"/>
    <property type="match status" value="1"/>
</dbReference>
<dbReference type="VEuPathDB" id="ToxoDB:ENH_00048020"/>
<evidence type="ECO:0000313" key="5">
    <source>
        <dbReference type="EMBL" id="CDJ68090.1"/>
    </source>
</evidence>
<dbReference type="InterPro" id="IPR016161">
    <property type="entry name" value="Ald_DH/histidinol_DH"/>
</dbReference>
<feature type="domain" description="Aldehyde dehydrogenase" evidence="4">
    <location>
        <begin position="1"/>
        <end position="88"/>
    </location>
</feature>
<keyword evidence="1 3" id="KW-0560">Oxidoreductase</keyword>
<dbReference type="PANTHER" id="PTHR42804:SF1">
    <property type="entry name" value="ALDEHYDE DEHYDROGENASE-RELATED"/>
    <property type="match status" value="1"/>
</dbReference>
<dbReference type="InterPro" id="IPR016163">
    <property type="entry name" value="Ald_DH_C"/>
</dbReference>
<organism evidence="5 6">
    <name type="scientific">Eimeria necatrix</name>
    <dbReference type="NCBI Taxonomy" id="51315"/>
    <lineage>
        <taxon>Eukaryota</taxon>
        <taxon>Sar</taxon>
        <taxon>Alveolata</taxon>
        <taxon>Apicomplexa</taxon>
        <taxon>Conoidasida</taxon>
        <taxon>Coccidia</taxon>
        <taxon>Eucoccidiorida</taxon>
        <taxon>Eimeriorina</taxon>
        <taxon>Eimeriidae</taxon>
        <taxon>Eimeria</taxon>
    </lineage>
</organism>
<dbReference type="EMBL" id="HG725399">
    <property type="protein sequence ID" value="CDJ68090.1"/>
    <property type="molecule type" value="Genomic_DNA"/>
</dbReference>
<dbReference type="InterPro" id="IPR015590">
    <property type="entry name" value="Aldehyde_DH_dom"/>
</dbReference>
<dbReference type="GeneID" id="25474954"/>
<dbReference type="InterPro" id="IPR016162">
    <property type="entry name" value="Ald_DH_N"/>
</dbReference>
<dbReference type="PROSITE" id="PS00687">
    <property type="entry name" value="ALDEHYDE_DEHYDR_GLU"/>
    <property type="match status" value="1"/>
</dbReference>
<feature type="non-terminal residue" evidence="5">
    <location>
        <position position="1"/>
    </location>
</feature>
<name>U6N2E5_9EIME</name>
<evidence type="ECO:0000256" key="2">
    <source>
        <dbReference type="PROSITE-ProRule" id="PRU10007"/>
    </source>
</evidence>
<dbReference type="SUPFAM" id="SSF53720">
    <property type="entry name" value="ALDH-like"/>
    <property type="match status" value="1"/>
</dbReference>
<sequence length="89" mass="9079">GFPAGVLNVVNGWGPSVGGPLVRHPLVGKVSFTGSSAVGRRVAGEAAANTKRVTLELGGKSPLVVLKDADLRRAAEATWQGLFTNSGAR</sequence>
<keyword evidence="6" id="KW-1185">Reference proteome</keyword>
<dbReference type="PANTHER" id="PTHR42804">
    <property type="entry name" value="ALDEHYDE DEHYDROGENASE"/>
    <property type="match status" value="1"/>
</dbReference>
<evidence type="ECO:0000256" key="1">
    <source>
        <dbReference type="ARBA" id="ARBA00023002"/>
    </source>
</evidence>
<proteinExistence type="inferred from homology"/>
<dbReference type="Proteomes" id="UP000030754">
    <property type="component" value="Unassembled WGS sequence"/>
</dbReference>
<dbReference type="OrthoDB" id="423271at2759"/>
<dbReference type="RefSeq" id="XP_013436557.1">
    <property type="nucleotide sequence ID" value="XM_013581103.1"/>
</dbReference>
<reference evidence="5" key="2">
    <citation type="submission" date="2013-10" db="EMBL/GenBank/DDBJ databases">
        <authorList>
            <person name="Aslett M."/>
        </authorList>
    </citation>
    <scope>NUCLEOTIDE SEQUENCE [LARGE SCALE GENOMIC DNA]</scope>
    <source>
        <strain evidence="5">Houghton</strain>
    </source>
</reference>
<feature type="active site" evidence="2">
    <location>
        <position position="56"/>
    </location>
</feature>
<gene>
    <name evidence="5" type="ORF">ENH_00048020</name>
</gene>
<dbReference type="InterPro" id="IPR029510">
    <property type="entry name" value="Ald_DH_CS_GLU"/>
</dbReference>
<dbReference type="Pfam" id="PF00171">
    <property type="entry name" value="Aldedh"/>
    <property type="match status" value="1"/>
</dbReference>
<dbReference type="GO" id="GO:0016620">
    <property type="term" value="F:oxidoreductase activity, acting on the aldehyde or oxo group of donors, NAD or NADP as acceptor"/>
    <property type="evidence" value="ECO:0007669"/>
    <property type="project" value="InterPro"/>
</dbReference>
<reference evidence="5" key="1">
    <citation type="submission" date="2013-10" db="EMBL/GenBank/DDBJ databases">
        <title>Genomic analysis of the causative agents of coccidiosis in chickens.</title>
        <authorList>
            <person name="Reid A.J."/>
            <person name="Blake D."/>
            <person name="Billington K."/>
            <person name="Browne H."/>
            <person name="Dunn M."/>
            <person name="Hung S."/>
            <person name="Kawahara F."/>
            <person name="Miranda-Saavedra D."/>
            <person name="Mourier T."/>
            <person name="Nagra H."/>
            <person name="Otto T.D."/>
            <person name="Rawlings N."/>
            <person name="Sanchez A."/>
            <person name="Sanders M."/>
            <person name="Subramaniam C."/>
            <person name="Tay Y."/>
            <person name="Dear P."/>
            <person name="Doerig C."/>
            <person name="Gruber A."/>
            <person name="Parkinson J."/>
            <person name="Shirley M."/>
            <person name="Wan K.L."/>
            <person name="Berriman M."/>
            <person name="Tomley F."/>
            <person name="Pain A."/>
        </authorList>
    </citation>
    <scope>NUCLEOTIDE SEQUENCE [LARGE SCALE GENOMIC DNA]</scope>
    <source>
        <strain evidence="5">Houghton</strain>
    </source>
</reference>